<keyword evidence="1" id="KW-0472">Membrane</keyword>
<evidence type="ECO:0000313" key="2">
    <source>
        <dbReference type="EMBL" id="QIH23566.1"/>
    </source>
</evidence>
<evidence type="ECO:0000313" key="3">
    <source>
        <dbReference type="Proteomes" id="UP000501676"/>
    </source>
</evidence>
<dbReference type="RefSeq" id="WP_006729047.1">
    <property type="nucleotide sequence ID" value="NZ_CABKQA010000003.1"/>
</dbReference>
<dbReference type="Proteomes" id="UP000501676">
    <property type="component" value="Chromosome"/>
</dbReference>
<reference evidence="2 3" key="1">
    <citation type="submission" date="2020-02" db="EMBL/GenBank/DDBJ databases">
        <title>Complete genome sequences of six Lactobacillus iners strains isolated from the human vagina.</title>
        <authorList>
            <person name="France M.T."/>
            <person name="Rutt L."/>
            <person name="Narina S."/>
            <person name="Arbaugh S."/>
            <person name="Humphrys M.S."/>
            <person name="Ma B."/>
            <person name="Hayward M.R."/>
            <person name="Relman D."/>
            <person name="Kwon D.S."/>
            <person name="Ravel J."/>
        </authorList>
    </citation>
    <scope>NUCLEOTIDE SEQUENCE [LARGE SCALE GENOMIC DNA]</scope>
    <source>
        <strain evidence="2 3">C0210C1</strain>
    </source>
</reference>
<name>A0A6G7B172_9LACO</name>
<proteinExistence type="predicted"/>
<keyword evidence="1" id="KW-1133">Transmembrane helix</keyword>
<gene>
    <name evidence="2" type="ORF">G6Z83_02270</name>
</gene>
<dbReference type="EMBL" id="CP049228">
    <property type="protein sequence ID" value="QIH23566.1"/>
    <property type="molecule type" value="Genomic_DNA"/>
</dbReference>
<dbReference type="GeneID" id="93221241"/>
<accession>A0A6G7B172</accession>
<protein>
    <submittedName>
        <fullName evidence="2">Uncharacterized protein</fullName>
    </submittedName>
</protein>
<sequence length="72" mass="8278">MKNKIRAFLLADACLGLFLSIVAMSLVYYSVVELQKIKTTVEIKVDRKLAEKMMAETKITTVKLHNRTYENI</sequence>
<organism evidence="2 3">
    <name type="scientific">Lactobacillus iners</name>
    <dbReference type="NCBI Taxonomy" id="147802"/>
    <lineage>
        <taxon>Bacteria</taxon>
        <taxon>Bacillati</taxon>
        <taxon>Bacillota</taxon>
        <taxon>Bacilli</taxon>
        <taxon>Lactobacillales</taxon>
        <taxon>Lactobacillaceae</taxon>
        <taxon>Lactobacillus</taxon>
    </lineage>
</organism>
<feature type="transmembrane region" description="Helical" evidence="1">
    <location>
        <begin position="7"/>
        <end position="29"/>
    </location>
</feature>
<evidence type="ECO:0000256" key="1">
    <source>
        <dbReference type="SAM" id="Phobius"/>
    </source>
</evidence>
<dbReference type="AlphaFoldDB" id="A0A6G7B172"/>
<keyword evidence="1" id="KW-0812">Transmembrane</keyword>